<keyword evidence="1" id="KW-0812">Transmembrane</keyword>
<protein>
    <submittedName>
        <fullName evidence="2">Uncharacterized protein</fullName>
    </submittedName>
</protein>
<evidence type="ECO:0000256" key="1">
    <source>
        <dbReference type="SAM" id="Phobius"/>
    </source>
</evidence>
<dbReference type="GeneID" id="18817906"/>
<feature type="transmembrane region" description="Helical" evidence="1">
    <location>
        <begin position="53"/>
        <end position="75"/>
    </location>
</feature>
<feature type="transmembrane region" description="Helical" evidence="1">
    <location>
        <begin position="87"/>
        <end position="105"/>
    </location>
</feature>
<keyword evidence="1" id="KW-1133">Transmembrane helix</keyword>
<sequence length="153" mass="17316">MSLRQQMQVGLLHLTPVLSATASVTYAMSEYFTLIPWLRKDTPSTTLSTWFNDWFRLGLVSVLTFGTVSVAGGYAGWKDTVGGASVLYMYGTFFAIGHFAFVPWISRCIKRLVYGPTDAKDELRWWLKLHTVRMITMDIPAMLCFLGGYLHTM</sequence>
<dbReference type="HOGENOM" id="CLU_092535_2_0_1"/>
<evidence type="ECO:0000313" key="2">
    <source>
        <dbReference type="EMBL" id="EGO28745.1"/>
    </source>
</evidence>
<accession>F8NK61</accession>
<gene>
    <name evidence="2" type="ORF">SERLADRAFT_459500</name>
</gene>
<organism evidence="3">
    <name type="scientific">Serpula lacrymans var. lacrymans (strain S7.9)</name>
    <name type="common">Dry rot fungus</name>
    <dbReference type="NCBI Taxonomy" id="578457"/>
    <lineage>
        <taxon>Eukaryota</taxon>
        <taxon>Fungi</taxon>
        <taxon>Dikarya</taxon>
        <taxon>Basidiomycota</taxon>
        <taxon>Agaricomycotina</taxon>
        <taxon>Agaricomycetes</taxon>
        <taxon>Agaricomycetidae</taxon>
        <taxon>Boletales</taxon>
        <taxon>Coniophorineae</taxon>
        <taxon>Serpulaceae</taxon>
        <taxon>Serpula</taxon>
    </lineage>
</organism>
<feature type="transmembrane region" description="Helical" evidence="1">
    <location>
        <begin position="125"/>
        <end position="150"/>
    </location>
</feature>
<dbReference type="Proteomes" id="UP000008064">
    <property type="component" value="Unassembled WGS sequence"/>
</dbReference>
<proteinExistence type="predicted"/>
<reference evidence="3" key="1">
    <citation type="journal article" date="2011" name="Science">
        <title>The plant cell wall-decomposing machinery underlies the functional diversity of forest fungi.</title>
        <authorList>
            <person name="Eastwood D.C."/>
            <person name="Floudas D."/>
            <person name="Binder M."/>
            <person name="Majcherczyk A."/>
            <person name="Schneider P."/>
            <person name="Aerts A."/>
            <person name="Asiegbu F.O."/>
            <person name="Baker S.E."/>
            <person name="Barry K."/>
            <person name="Bendiksby M."/>
            <person name="Blumentritt M."/>
            <person name="Coutinho P.M."/>
            <person name="Cullen D."/>
            <person name="de Vries R.P."/>
            <person name="Gathman A."/>
            <person name="Goodell B."/>
            <person name="Henrissat B."/>
            <person name="Ihrmark K."/>
            <person name="Kauserud H."/>
            <person name="Kohler A."/>
            <person name="LaButti K."/>
            <person name="Lapidus A."/>
            <person name="Lavin J.L."/>
            <person name="Lee Y.-H."/>
            <person name="Lindquist E."/>
            <person name="Lilly W."/>
            <person name="Lucas S."/>
            <person name="Morin E."/>
            <person name="Murat C."/>
            <person name="Oguiza J.A."/>
            <person name="Park J."/>
            <person name="Pisabarro A.G."/>
            <person name="Riley R."/>
            <person name="Rosling A."/>
            <person name="Salamov A."/>
            <person name="Schmidt O."/>
            <person name="Schmutz J."/>
            <person name="Skrede I."/>
            <person name="Stenlid J."/>
            <person name="Wiebenga A."/>
            <person name="Xie X."/>
            <person name="Kuees U."/>
            <person name="Hibbett D.S."/>
            <person name="Hoffmeister D."/>
            <person name="Hoegberg N."/>
            <person name="Martin F."/>
            <person name="Grigoriev I.V."/>
            <person name="Watkinson S.C."/>
        </authorList>
    </citation>
    <scope>NUCLEOTIDE SEQUENCE [LARGE SCALE GENOMIC DNA]</scope>
    <source>
        <strain evidence="3">S7.9</strain>
    </source>
</reference>
<dbReference type="KEGG" id="sla:SERLADRAFT_459500"/>
<name>F8NK61_SERL9</name>
<dbReference type="OrthoDB" id="1523883at2759"/>
<dbReference type="AlphaFoldDB" id="F8NK61"/>
<keyword evidence="1" id="KW-0472">Membrane</keyword>
<dbReference type="RefSeq" id="XP_007314944.1">
    <property type="nucleotide sequence ID" value="XM_007314882.1"/>
</dbReference>
<dbReference type="EMBL" id="GL945430">
    <property type="protein sequence ID" value="EGO28745.1"/>
    <property type="molecule type" value="Genomic_DNA"/>
</dbReference>
<evidence type="ECO:0000313" key="3">
    <source>
        <dbReference type="Proteomes" id="UP000008064"/>
    </source>
</evidence>